<keyword evidence="10" id="KW-0472">Membrane</keyword>
<feature type="transmembrane region" description="Helical" evidence="10">
    <location>
        <begin position="21"/>
        <end position="38"/>
    </location>
</feature>
<evidence type="ECO:0000256" key="10">
    <source>
        <dbReference type="SAM" id="Phobius"/>
    </source>
</evidence>
<reference evidence="14" key="1">
    <citation type="submission" date="2016-09" db="EMBL/GenBank/DDBJ databases">
        <title>Draft genome of thermotolerant cyanobacterium Desertifilum sp. strain IPPAS B-1220.</title>
        <authorList>
            <person name="Sinetova M.A."/>
            <person name="Bolakhan K."/>
            <person name="Zayadan B.K."/>
            <person name="Mironov K.S."/>
            <person name="Ustinova V."/>
            <person name="Kupriyanova E.V."/>
            <person name="Sidorov R.A."/>
            <person name="Skrypnik A.N."/>
            <person name="Gogoleva N.E."/>
            <person name="Gogolev Y.V."/>
            <person name="Los D.A."/>
        </authorList>
    </citation>
    <scope>NUCLEOTIDE SEQUENCE [LARGE SCALE GENOMIC DNA]</scope>
    <source>
        <strain evidence="14">IPPAS B-1220</strain>
    </source>
</reference>
<evidence type="ECO:0000313" key="14">
    <source>
        <dbReference type="EMBL" id="OEJ76076.1"/>
    </source>
</evidence>
<dbReference type="CDD" id="cd00130">
    <property type="entry name" value="PAS"/>
    <property type="match status" value="1"/>
</dbReference>
<dbReference type="InterPro" id="IPR013767">
    <property type="entry name" value="PAS_fold"/>
</dbReference>
<feature type="domain" description="PAS" evidence="12">
    <location>
        <begin position="528"/>
        <end position="575"/>
    </location>
</feature>
<dbReference type="GO" id="GO:0000155">
    <property type="term" value="F:phosphorelay sensor kinase activity"/>
    <property type="evidence" value="ECO:0007669"/>
    <property type="project" value="InterPro"/>
</dbReference>
<dbReference type="PROSITE" id="PS50113">
    <property type="entry name" value="PAC"/>
    <property type="match status" value="1"/>
</dbReference>
<protein>
    <recommendedName>
        <fullName evidence="2">histidine kinase</fullName>
        <ecNumber evidence="2">2.7.13.3</ecNumber>
    </recommendedName>
</protein>
<feature type="transmembrane region" description="Helical" evidence="10">
    <location>
        <begin position="335"/>
        <end position="354"/>
    </location>
</feature>
<feature type="transmembrane region" description="Helical" evidence="10">
    <location>
        <begin position="50"/>
        <end position="68"/>
    </location>
</feature>
<feature type="transmembrane region" description="Helical" evidence="10">
    <location>
        <begin position="462"/>
        <end position="483"/>
    </location>
</feature>
<feature type="transmembrane region" description="Helical" evidence="10">
    <location>
        <begin position="282"/>
        <end position="307"/>
    </location>
</feature>
<feature type="transmembrane region" description="Helical" evidence="10">
    <location>
        <begin position="208"/>
        <end position="228"/>
    </location>
</feature>
<keyword evidence="9" id="KW-0175">Coiled coil</keyword>
<name>A0A1E5QN18_9CYAN</name>
<evidence type="ECO:0000256" key="5">
    <source>
        <dbReference type="ARBA" id="ARBA00022741"/>
    </source>
</evidence>
<feature type="transmembrane region" description="Helical" evidence="10">
    <location>
        <begin position="360"/>
        <end position="380"/>
    </location>
</feature>
<dbReference type="InterPro" id="IPR004358">
    <property type="entry name" value="Sig_transdc_His_kin-like_C"/>
</dbReference>
<dbReference type="PANTHER" id="PTHR43065:SF50">
    <property type="entry name" value="HISTIDINE KINASE"/>
    <property type="match status" value="1"/>
</dbReference>
<dbReference type="InterPro" id="IPR000014">
    <property type="entry name" value="PAS"/>
</dbReference>
<dbReference type="EC" id="2.7.13.3" evidence="2"/>
<dbReference type="Pfam" id="PF00989">
    <property type="entry name" value="PAS"/>
    <property type="match status" value="1"/>
</dbReference>
<dbReference type="PRINTS" id="PR00344">
    <property type="entry name" value="BCTRLSENSOR"/>
</dbReference>
<dbReference type="SUPFAM" id="SSF47384">
    <property type="entry name" value="Homodimeric domain of signal transducing histidine kinase"/>
    <property type="match status" value="1"/>
</dbReference>
<dbReference type="PANTHER" id="PTHR43065">
    <property type="entry name" value="SENSOR HISTIDINE KINASE"/>
    <property type="match status" value="1"/>
</dbReference>
<dbReference type="Gene3D" id="3.30.565.10">
    <property type="entry name" value="Histidine kinase-like ATPase, C-terminal domain"/>
    <property type="match status" value="1"/>
</dbReference>
<comment type="caution">
    <text evidence="14">The sequence shown here is derived from an EMBL/GenBank/DDBJ whole genome shotgun (WGS) entry which is preliminary data.</text>
</comment>
<evidence type="ECO:0000256" key="9">
    <source>
        <dbReference type="SAM" id="Coils"/>
    </source>
</evidence>
<keyword evidence="10" id="KW-0812">Transmembrane</keyword>
<evidence type="ECO:0000259" key="11">
    <source>
        <dbReference type="PROSITE" id="PS50109"/>
    </source>
</evidence>
<keyword evidence="3" id="KW-0597">Phosphoprotein</keyword>
<gene>
    <name evidence="14" type="ORF">BH720_05825</name>
</gene>
<keyword evidence="6 14" id="KW-0418">Kinase</keyword>
<evidence type="ECO:0000256" key="7">
    <source>
        <dbReference type="ARBA" id="ARBA00022840"/>
    </source>
</evidence>
<keyword evidence="8" id="KW-0902">Two-component regulatory system</keyword>
<dbReference type="OrthoDB" id="9773246at2"/>
<dbReference type="PROSITE" id="PS50112">
    <property type="entry name" value="PAS"/>
    <property type="match status" value="1"/>
</dbReference>
<evidence type="ECO:0000256" key="3">
    <source>
        <dbReference type="ARBA" id="ARBA00022553"/>
    </source>
</evidence>
<evidence type="ECO:0000256" key="1">
    <source>
        <dbReference type="ARBA" id="ARBA00000085"/>
    </source>
</evidence>
<feature type="transmembrane region" description="Helical" evidence="10">
    <location>
        <begin position="240"/>
        <end position="262"/>
    </location>
</feature>
<evidence type="ECO:0000256" key="8">
    <source>
        <dbReference type="ARBA" id="ARBA00023012"/>
    </source>
</evidence>
<evidence type="ECO:0000259" key="12">
    <source>
        <dbReference type="PROSITE" id="PS50112"/>
    </source>
</evidence>
<dbReference type="InterPro" id="IPR036890">
    <property type="entry name" value="HATPase_C_sf"/>
</dbReference>
<organism evidence="14">
    <name type="scientific">Desertifilum tharense IPPAS B-1220</name>
    <dbReference type="NCBI Taxonomy" id="1781255"/>
    <lineage>
        <taxon>Bacteria</taxon>
        <taxon>Bacillati</taxon>
        <taxon>Cyanobacteriota</taxon>
        <taxon>Cyanophyceae</taxon>
        <taxon>Desertifilales</taxon>
        <taxon>Desertifilaceae</taxon>
        <taxon>Desertifilum</taxon>
    </lineage>
</organism>
<dbReference type="InterPro" id="IPR035965">
    <property type="entry name" value="PAS-like_dom_sf"/>
</dbReference>
<dbReference type="STRING" id="1781255.BH720_05825"/>
<dbReference type="RefSeq" id="WP_069966234.1">
    <property type="nucleotide sequence ID" value="NZ_CM124774.1"/>
</dbReference>
<accession>A0A1E5QN18</accession>
<dbReference type="NCBIfam" id="TIGR00229">
    <property type="entry name" value="sensory_box"/>
    <property type="match status" value="1"/>
</dbReference>
<feature type="transmembrane region" description="Helical" evidence="10">
    <location>
        <begin position="139"/>
        <end position="158"/>
    </location>
</feature>
<dbReference type="Pfam" id="PF02518">
    <property type="entry name" value="HATPase_c"/>
    <property type="match status" value="1"/>
</dbReference>
<keyword evidence="7" id="KW-0067">ATP-binding</keyword>
<dbReference type="GO" id="GO:0006355">
    <property type="term" value="P:regulation of DNA-templated transcription"/>
    <property type="evidence" value="ECO:0007669"/>
    <property type="project" value="InterPro"/>
</dbReference>
<dbReference type="InterPro" id="IPR036097">
    <property type="entry name" value="HisK_dim/P_sf"/>
</dbReference>
<keyword evidence="4" id="KW-0808">Transferase</keyword>
<evidence type="ECO:0000259" key="13">
    <source>
        <dbReference type="PROSITE" id="PS50113"/>
    </source>
</evidence>
<dbReference type="AlphaFoldDB" id="A0A1E5QN18"/>
<dbReference type="CDD" id="cd00082">
    <property type="entry name" value="HisKA"/>
    <property type="match status" value="1"/>
</dbReference>
<feature type="coiled-coil region" evidence="9">
    <location>
        <begin position="632"/>
        <end position="666"/>
    </location>
</feature>
<dbReference type="SUPFAM" id="SSF55785">
    <property type="entry name" value="PYP-like sensor domain (PAS domain)"/>
    <property type="match status" value="1"/>
</dbReference>
<dbReference type="Gene3D" id="1.10.287.130">
    <property type="match status" value="1"/>
</dbReference>
<dbReference type="SMART" id="SM00091">
    <property type="entry name" value="PAS"/>
    <property type="match status" value="1"/>
</dbReference>
<dbReference type="InterPro" id="IPR000700">
    <property type="entry name" value="PAS-assoc_C"/>
</dbReference>
<keyword evidence="5" id="KW-0547">Nucleotide-binding</keyword>
<feature type="domain" description="Histidine kinase" evidence="11">
    <location>
        <begin position="675"/>
        <end position="932"/>
    </location>
</feature>
<comment type="catalytic activity">
    <reaction evidence="1">
        <text>ATP + protein L-histidine = ADP + protein N-phospho-L-histidine.</text>
        <dbReference type="EC" id="2.7.13.3"/>
    </reaction>
</comment>
<keyword evidence="10" id="KW-1133">Transmembrane helix</keyword>
<evidence type="ECO:0000256" key="2">
    <source>
        <dbReference type="ARBA" id="ARBA00012438"/>
    </source>
</evidence>
<dbReference type="Gene3D" id="3.30.450.20">
    <property type="entry name" value="PAS domain"/>
    <property type="match status" value="1"/>
</dbReference>
<dbReference type="InterPro" id="IPR005467">
    <property type="entry name" value="His_kinase_dom"/>
</dbReference>
<evidence type="ECO:0000256" key="6">
    <source>
        <dbReference type="ARBA" id="ARBA00022777"/>
    </source>
</evidence>
<evidence type="ECO:0000256" key="4">
    <source>
        <dbReference type="ARBA" id="ARBA00022679"/>
    </source>
</evidence>
<dbReference type="Gene3D" id="1.20.1740.10">
    <property type="entry name" value="Amino acid/polyamine transporter I"/>
    <property type="match status" value="1"/>
</dbReference>
<dbReference type="EMBL" id="MJGC01000041">
    <property type="protein sequence ID" value="OEJ76076.1"/>
    <property type="molecule type" value="Genomic_DNA"/>
</dbReference>
<feature type="transmembrane region" description="Helical" evidence="10">
    <location>
        <begin position="392"/>
        <end position="411"/>
    </location>
</feature>
<feature type="transmembrane region" description="Helical" evidence="10">
    <location>
        <begin position="495"/>
        <end position="519"/>
    </location>
</feature>
<proteinExistence type="predicted"/>
<dbReference type="InterPro" id="IPR003594">
    <property type="entry name" value="HATPase_dom"/>
</dbReference>
<sequence length="936" mass="103663">MSSQMLPQFNSVARLPRSLSLLETWGFGLSGLFLWLGPAPAMHAALGSQAIWVWIPAAIAGVLLNIQIKHLGEAWPQMSGGTPNYAARLLKDYPFLARYSAIGYLLGWVSVPPMNAFILTDLIHTHLRPLGFDPPDLPLRIGFTLLPFIVAFSGARALGILHLFLVLPALCFILAFCLQGIGWLTLIPNSPSLLPPATPHFSFIDWCQWYFVAVYAAYGCETASSFVADSRRPLQTLQSLKFAAGLLPVVYIGGSWVLMRMATGAEVADSAFLNLTTAAQPFWGEAAGTIVTFLLASCCLMSSATAVSNSPRVLYQLALDGYASPVFSVSSRQGVLGPALLFTLSLNLLCLVWGNLSQVVMITGTGYLISMMAVHWGVWLNRRQPEALWSHWALGFLGVEMVVLVVGGWAWSWQSLLLGLAFPLGVLGVDAAIRKIRWALFHPEWWRRYYRRQSFMPIADPILWQVSTLIVLICSATAVGWFVRAILDGMGSWSNAHLLILLLMTVVLVGVAIACWTTLPQVNAIAQAREQAEQLFKDASDAIVVVDEGGKILKANAAAAHLFGIPKNKLLRQSLTQLLPNLNLFSGKWQHRSEQSLQRSDATERTVEIVISERTKQQTPEYLVVLRDITARKQAEVALRQQAESLEKTLQELQRTQSQLIQSEKMSSLGQLVAGVAHEINNPVNFIYGNLTYADEYTRDLLALIQLYQEHYPNPKPAIQDRQAEIDLDFLMEDLPRLLDSMRVGSERIQKIVASLRTFSRMDEAELKAVNIHEGIDSTLMILQNRTKAKGDRPAIEVVKNYGALPSVECYAGQLNQVFMNLLSNAIDSLEEKLHQHLAEGDRSFTPRICIDTEHCSPYVRIRIADNGLGIPESLQSRLFDPFFTTKPVGKGTGLGLAISYQIVVERHQGKMTCHSVPRQGAEFALEIPMSRLVSQ</sequence>
<feature type="transmembrane region" description="Helical" evidence="10">
    <location>
        <begin position="165"/>
        <end position="188"/>
    </location>
</feature>
<dbReference type="PROSITE" id="PS50109">
    <property type="entry name" value="HIS_KIN"/>
    <property type="match status" value="1"/>
</dbReference>
<dbReference type="GO" id="GO:0005524">
    <property type="term" value="F:ATP binding"/>
    <property type="evidence" value="ECO:0007669"/>
    <property type="project" value="UniProtKB-KW"/>
</dbReference>
<feature type="domain" description="PAC" evidence="13">
    <location>
        <begin position="591"/>
        <end position="641"/>
    </location>
</feature>
<dbReference type="SUPFAM" id="SSF55874">
    <property type="entry name" value="ATPase domain of HSP90 chaperone/DNA topoisomerase II/histidine kinase"/>
    <property type="match status" value="1"/>
</dbReference>
<dbReference type="SMART" id="SM00387">
    <property type="entry name" value="HATPase_c"/>
    <property type="match status" value="1"/>
</dbReference>
<dbReference type="InterPro" id="IPR003661">
    <property type="entry name" value="HisK_dim/P_dom"/>
</dbReference>
<feature type="transmembrane region" description="Helical" evidence="10">
    <location>
        <begin position="96"/>
        <end position="119"/>
    </location>
</feature>
<dbReference type="SMART" id="SM00388">
    <property type="entry name" value="HisKA"/>
    <property type="match status" value="1"/>
</dbReference>